<sequence>MKDILVNERYRIERKVADGGQAVVYSEAWDMMEDEEAIYNELAGGGAPGFPRVFHAGEEGTCQVMVQELLGPALDDLLAYCGGRFSLKTVLLLADQAIRRVQHVHSRNILHCDMKPENLLMGLGANGNTLYLVDYGIAGRFYPTYPQETTSADYFVGTVFYAPLNSHRRKEPSWGDDLESLGYMLVYMIKGMLPWGTPKRMINGKFTGRMQEAEETGKIKLAMTPAQICADLPPEFATYLGYAQSLPYGTRPDYAYLRRLFRRLFLRRGFRDIISMDSEIRESGTLSIYFYVVTSPELVSVLNSLEVFSNI</sequence>
<keyword evidence="2" id="KW-1185">Reference proteome</keyword>
<protein>
    <submittedName>
        <fullName evidence="1">Uncharacterized protein</fullName>
    </submittedName>
</protein>
<dbReference type="EMBL" id="CM047944">
    <property type="protein sequence ID" value="KAI9899449.1"/>
    <property type="molecule type" value="Genomic_DNA"/>
</dbReference>
<organism evidence="1 2">
    <name type="scientific">Trichothecium roseum</name>
    <dbReference type="NCBI Taxonomy" id="47278"/>
    <lineage>
        <taxon>Eukaryota</taxon>
        <taxon>Fungi</taxon>
        <taxon>Dikarya</taxon>
        <taxon>Ascomycota</taxon>
        <taxon>Pezizomycotina</taxon>
        <taxon>Sordariomycetes</taxon>
        <taxon>Hypocreomycetidae</taxon>
        <taxon>Hypocreales</taxon>
        <taxon>Hypocreales incertae sedis</taxon>
        <taxon>Trichothecium</taxon>
    </lineage>
</organism>
<proteinExistence type="predicted"/>
<reference evidence="1" key="1">
    <citation type="submission" date="2022-10" db="EMBL/GenBank/DDBJ databases">
        <title>Complete Genome of Trichothecium roseum strain YXFP-22015, a Plant Pathogen Isolated from Citrus.</title>
        <authorList>
            <person name="Wang Y."/>
            <person name="Zhu L."/>
        </authorList>
    </citation>
    <scope>NUCLEOTIDE SEQUENCE</scope>
    <source>
        <strain evidence="1">YXFP-22015</strain>
    </source>
</reference>
<dbReference type="Proteomes" id="UP001163324">
    <property type="component" value="Chromosome 5"/>
</dbReference>
<evidence type="ECO:0000313" key="1">
    <source>
        <dbReference type="EMBL" id="KAI9899449.1"/>
    </source>
</evidence>
<name>A0ACC0V0L2_9HYPO</name>
<comment type="caution">
    <text evidence="1">The sequence shown here is derived from an EMBL/GenBank/DDBJ whole genome shotgun (WGS) entry which is preliminary data.</text>
</comment>
<accession>A0ACC0V0L2</accession>
<gene>
    <name evidence="1" type="ORF">N3K66_005910</name>
</gene>
<evidence type="ECO:0000313" key="2">
    <source>
        <dbReference type="Proteomes" id="UP001163324"/>
    </source>
</evidence>